<dbReference type="GO" id="GO:0016747">
    <property type="term" value="F:acyltransferase activity, transferring groups other than amino-acyl groups"/>
    <property type="evidence" value="ECO:0007669"/>
    <property type="project" value="UniProtKB-ARBA"/>
</dbReference>
<reference evidence="1 2" key="1">
    <citation type="submission" date="2019-05" db="EMBL/GenBank/DDBJ databases">
        <title>Streptomyces marianii sp. nov., a novel marine actinomycete from southern coast of India.</title>
        <authorList>
            <person name="Iniyan A.M."/>
            <person name="Wink J."/>
            <person name="Ramprasad E."/>
            <person name="Ramana C.V."/>
            <person name="Bunk B."/>
            <person name="Sproer C."/>
            <person name="Joseph F.-J.R.S."/>
            <person name="Vincent S.G.P."/>
        </authorList>
    </citation>
    <scope>NUCLEOTIDE SEQUENCE [LARGE SCALE GENOMIC DNA]</scope>
    <source>
        <strain evidence="1 2">ICN19</strain>
    </source>
</reference>
<sequence length="304" mass="31624">MHTSVPPPAVGAPAPLRLAHAHGQAFTPGEAARVPFAEGDREFFSDLVSTAGLPVDDDAFTRGRTAYAAMVSAILPQLTPRDDFDLALLAHATPDATPGWPLSRLERSTARTGLAFAISDQGTTSPFAALRIAVRGIAVQGARRALVLITEQSAVYHRGPIPEELRARHDTGVALVLDASGELGALECDQHSGVAPGDVPARLAALAPPAEGSTGRPVLIAGAGLTRHWAGVPEGYTLHTAPAGMPAAGIWSVLAERLPDLRRTGRPVVLADYDARFGYLGWCRLDVAADGGAGRSGPGRNESP</sequence>
<dbReference type="Proteomes" id="UP000305921">
    <property type="component" value="Unassembled WGS sequence"/>
</dbReference>
<dbReference type="RefSeq" id="WP_138057144.1">
    <property type="nucleotide sequence ID" value="NZ_VAWE01000001.1"/>
</dbReference>
<proteinExistence type="predicted"/>
<dbReference type="SUPFAM" id="SSF53901">
    <property type="entry name" value="Thiolase-like"/>
    <property type="match status" value="1"/>
</dbReference>
<gene>
    <name evidence="1" type="ORF">FEF34_37555</name>
</gene>
<dbReference type="InterPro" id="IPR016039">
    <property type="entry name" value="Thiolase-like"/>
</dbReference>
<comment type="caution">
    <text evidence="1">The sequence shown here is derived from an EMBL/GenBank/DDBJ whole genome shotgun (WGS) entry which is preliminary data.</text>
</comment>
<keyword evidence="2" id="KW-1185">Reference proteome</keyword>
<accession>A0A5R9ECY4</accession>
<dbReference type="AlphaFoldDB" id="A0A5R9ECY4"/>
<evidence type="ECO:0000313" key="2">
    <source>
        <dbReference type="Proteomes" id="UP000305921"/>
    </source>
</evidence>
<protein>
    <recommendedName>
        <fullName evidence="3">2-hydroxy-acid oxidase</fullName>
    </recommendedName>
</protein>
<evidence type="ECO:0000313" key="1">
    <source>
        <dbReference type="EMBL" id="TLQ47866.1"/>
    </source>
</evidence>
<evidence type="ECO:0008006" key="3">
    <source>
        <dbReference type="Google" id="ProtNLM"/>
    </source>
</evidence>
<dbReference type="OrthoDB" id="3368027at2"/>
<name>A0A5R9ECY4_9ACTN</name>
<dbReference type="EMBL" id="VAWE01000001">
    <property type="protein sequence ID" value="TLQ47866.1"/>
    <property type="molecule type" value="Genomic_DNA"/>
</dbReference>
<organism evidence="1 2">
    <name type="scientific">Streptomyces marianii</name>
    <dbReference type="NCBI Taxonomy" id="1817406"/>
    <lineage>
        <taxon>Bacteria</taxon>
        <taxon>Bacillati</taxon>
        <taxon>Actinomycetota</taxon>
        <taxon>Actinomycetes</taxon>
        <taxon>Kitasatosporales</taxon>
        <taxon>Streptomycetaceae</taxon>
        <taxon>Streptomyces</taxon>
    </lineage>
</organism>